<dbReference type="OrthoDB" id="5988715at2759"/>
<dbReference type="Proteomes" id="UP000515163">
    <property type="component" value="Unplaced"/>
</dbReference>
<dbReference type="KEGG" id="aten:116292849"/>
<keyword evidence="2" id="KW-1185">Reference proteome</keyword>
<proteinExistence type="predicted"/>
<dbReference type="RefSeq" id="XP_031556065.1">
    <property type="nucleotide sequence ID" value="XM_031700205.1"/>
</dbReference>
<sequence length="174" mass="19709">MKILIVLALPLLVVWSSAGTDVTDSLTLRVFNKDLSLSDEEMHKIVKKADLEGHGYLKEVTTTVKRRPGSSAPDYVKTYYYYKVVACDKVMEVEKELDKLLNGLLGSSVARKLKKDVRERKIMSGKKCKAGVEIHYRSDQHCGKRKSRLGKRSPCGWWSKCCKCHMCNAIQVVD</sequence>
<organism evidence="2 3">
    <name type="scientific">Actinia tenebrosa</name>
    <name type="common">Australian red waratah sea anemone</name>
    <dbReference type="NCBI Taxonomy" id="6105"/>
    <lineage>
        <taxon>Eukaryota</taxon>
        <taxon>Metazoa</taxon>
        <taxon>Cnidaria</taxon>
        <taxon>Anthozoa</taxon>
        <taxon>Hexacorallia</taxon>
        <taxon>Actiniaria</taxon>
        <taxon>Actiniidae</taxon>
        <taxon>Actinia</taxon>
    </lineage>
</organism>
<dbReference type="AlphaFoldDB" id="A0A6P8HTP1"/>
<evidence type="ECO:0000256" key="1">
    <source>
        <dbReference type="SAM" id="SignalP"/>
    </source>
</evidence>
<evidence type="ECO:0000313" key="3">
    <source>
        <dbReference type="RefSeq" id="XP_031556065.1"/>
    </source>
</evidence>
<keyword evidence="1" id="KW-0732">Signal</keyword>
<dbReference type="InParanoid" id="A0A6P8HTP1"/>
<protein>
    <submittedName>
        <fullName evidence="3">Uncharacterized protein LOC116292849</fullName>
    </submittedName>
</protein>
<evidence type="ECO:0000313" key="2">
    <source>
        <dbReference type="Proteomes" id="UP000515163"/>
    </source>
</evidence>
<feature type="chain" id="PRO_5027939093" evidence="1">
    <location>
        <begin position="20"/>
        <end position="174"/>
    </location>
</feature>
<gene>
    <name evidence="3" type="primary">LOC116292849</name>
</gene>
<accession>A0A6P8HTP1</accession>
<name>A0A6P8HTP1_ACTTE</name>
<feature type="signal peptide" evidence="1">
    <location>
        <begin position="1"/>
        <end position="19"/>
    </location>
</feature>
<dbReference type="GeneID" id="116292849"/>
<reference evidence="3" key="1">
    <citation type="submission" date="2025-08" db="UniProtKB">
        <authorList>
            <consortium name="RefSeq"/>
        </authorList>
    </citation>
    <scope>IDENTIFICATION</scope>
</reference>